<dbReference type="EMBL" id="KI517809">
    <property type="protein sequence ID" value="ESQ30677.1"/>
    <property type="molecule type" value="Genomic_DNA"/>
</dbReference>
<gene>
    <name evidence="1" type="ORF">EUTSA_v10012155mg</name>
</gene>
<sequence>MHAKPRYGVEIVRELFTSNTLVKLTLSDVYCPELDRVFLPVLKSVSILSTYLLDYQNYCRLVDGCPVREELFITEDYHSYSPICGAVVDCASVKRVVVFVNLLDSQENHDYMLFNAPSLVYLDYSSYICLPTGLVHRVTSRCGDACACIPKKQRKIVNEEEELCCLWTCQVKMLKISEYGDSFQELETDETFFGQILVKDTFFNK</sequence>
<evidence type="ECO:0000313" key="1">
    <source>
        <dbReference type="EMBL" id="ESQ30677.1"/>
    </source>
</evidence>
<proteinExistence type="predicted"/>
<dbReference type="KEGG" id="eus:EUTSA_v10012155mg"/>
<dbReference type="Proteomes" id="UP000030689">
    <property type="component" value="Unassembled WGS sequence"/>
</dbReference>
<dbReference type="Gramene" id="ESQ30677">
    <property type="protein sequence ID" value="ESQ30677"/>
    <property type="gene ID" value="EUTSA_v10012155mg"/>
</dbReference>
<dbReference type="PANTHER" id="PTHR31293">
    <property type="entry name" value="RNI-LIKE SUPERFAMILY PROTEIN"/>
    <property type="match status" value="1"/>
</dbReference>
<dbReference type="PANTHER" id="PTHR31293:SF12">
    <property type="entry name" value="RNI-LIKE SUPERFAMILY PROTEIN"/>
    <property type="match status" value="1"/>
</dbReference>
<dbReference type="AlphaFoldDB" id="V4KL64"/>
<organism evidence="1 2">
    <name type="scientific">Eutrema salsugineum</name>
    <name type="common">Saltwater cress</name>
    <name type="synonym">Sisymbrium salsugineum</name>
    <dbReference type="NCBI Taxonomy" id="72664"/>
    <lineage>
        <taxon>Eukaryota</taxon>
        <taxon>Viridiplantae</taxon>
        <taxon>Streptophyta</taxon>
        <taxon>Embryophyta</taxon>
        <taxon>Tracheophyta</taxon>
        <taxon>Spermatophyta</taxon>
        <taxon>Magnoliopsida</taxon>
        <taxon>eudicotyledons</taxon>
        <taxon>Gunneridae</taxon>
        <taxon>Pentapetalae</taxon>
        <taxon>rosids</taxon>
        <taxon>malvids</taxon>
        <taxon>Brassicales</taxon>
        <taxon>Brassicaceae</taxon>
        <taxon>Eutremeae</taxon>
        <taxon>Eutrema</taxon>
    </lineage>
</organism>
<keyword evidence="2" id="KW-1185">Reference proteome</keyword>
<protein>
    <submittedName>
        <fullName evidence="1">Uncharacterized protein</fullName>
    </submittedName>
</protein>
<dbReference type="InterPro" id="IPR055294">
    <property type="entry name" value="FBL60-like"/>
</dbReference>
<accession>V4KL64</accession>
<evidence type="ECO:0000313" key="2">
    <source>
        <dbReference type="Proteomes" id="UP000030689"/>
    </source>
</evidence>
<reference evidence="1 2" key="1">
    <citation type="journal article" date="2013" name="Front. Plant Sci.">
        <title>The Reference Genome of the Halophytic Plant Eutrema salsugineum.</title>
        <authorList>
            <person name="Yang R."/>
            <person name="Jarvis D.E."/>
            <person name="Chen H."/>
            <person name="Beilstein M.A."/>
            <person name="Grimwood J."/>
            <person name="Jenkins J."/>
            <person name="Shu S."/>
            <person name="Prochnik S."/>
            <person name="Xin M."/>
            <person name="Ma C."/>
            <person name="Schmutz J."/>
            <person name="Wing R.A."/>
            <person name="Mitchell-Olds T."/>
            <person name="Schumaker K.S."/>
            <person name="Wang X."/>
        </authorList>
    </citation>
    <scope>NUCLEOTIDE SEQUENCE [LARGE SCALE GENOMIC DNA]</scope>
</reference>
<name>V4KL64_EUTSA</name>